<keyword evidence="1" id="KW-0808">Transferase</keyword>
<keyword evidence="2" id="KW-1185">Reference proteome</keyword>
<gene>
    <name evidence="1" type="ORF">CLV35_3101</name>
</gene>
<comment type="caution">
    <text evidence="1">The sequence shown here is derived from an EMBL/GenBank/DDBJ whole genome shotgun (WGS) entry which is preliminary data.</text>
</comment>
<dbReference type="OrthoDB" id="9810929at2"/>
<dbReference type="Pfam" id="PF13692">
    <property type="entry name" value="Glyco_trans_1_4"/>
    <property type="match status" value="1"/>
</dbReference>
<dbReference type="CDD" id="cd03801">
    <property type="entry name" value="GT4_PimA-like"/>
    <property type="match status" value="1"/>
</dbReference>
<dbReference type="Proteomes" id="UP000281955">
    <property type="component" value="Unassembled WGS sequence"/>
</dbReference>
<dbReference type="Gene3D" id="3.40.50.2000">
    <property type="entry name" value="Glycogen Phosphorylase B"/>
    <property type="match status" value="2"/>
</dbReference>
<dbReference type="SUPFAM" id="SSF53756">
    <property type="entry name" value="UDP-Glycosyltransferase/glycogen phosphorylase"/>
    <property type="match status" value="1"/>
</dbReference>
<dbReference type="AlphaFoldDB" id="A0A420XLB9"/>
<dbReference type="GO" id="GO:0016757">
    <property type="term" value="F:glycosyltransferase activity"/>
    <property type="evidence" value="ECO:0007669"/>
    <property type="project" value="TreeGrafter"/>
</dbReference>
<reference evidence="1 2" key="1">
    <citation type="submission" date="2018-10" db="EMBL/GenBank/DDBJ databases">
        <title>Genomic Encyclopedia of Archaeal and Bacterial Type Strains, Phase II (KMG-II): from individual species to whole genera.</title>
        <authorList>
            <person name="Goeker M."/>
        </authorList>
    </citation>
    <scope>NUCLEOTIDE SEQUENCE [LARGE SCALE GENOMIC DNA]</scope>
    <source>
        <strain evidence="1 2">RP-AC37</strain>
    </source>
</reference>
<dbReference type="PANTHER" id="PTHR12526:SF636">
    <property type="entry name" value="BLL3647 PROTEIN"/>
    <property type="match status" value="1"/>
</dbReference>
<sequence>MTGTGPARASMELVSRGDPLSPFLFRAVARHFDVVAELDPDLRRWQRYLVAATSFRPSRAAWAERFFKSLLARRLRTRNARTLHDRHGAEADVTLQVHALFAVEWARAAVYVDCTHRQVVEQWPAWNPLRGRALAEWHAEERATYARAQHLFAFYQATADSLVDDYGVDPARVSVVGAGANVAELPQVRTSAPVGPPEILFVGNDFERKGGQVLLEAFALVRRAHPDARLRLVGAGPRGDLGPGIEATGRVRDRAELARIYAGATVFCLPSLFDPFPLVVLEAMAHTLPVVATTVCGIPDMVVEGETGLLVKPHDAAGLADALCELLRDPVRAQQLGAAGRSRVESRFQWDHVVDRMLPALTRERLAGELSC</sequence>
<dbReference type="PANTHER" id="PTHR12526">
    <property type="entry name" value="GLYCOSYLTRANSFERASE"/>
    <property type="match status" value="1"/>
</dbReference>
<protein>
    <submittedName>
        <fullName evidence="1">Glycosyltransferase involved in cell wall biosynthesis</fullName>
    </submittedName>
</protein>
<accession>A0A420XLB9</accession>
<evidence type="ECO:0000313" key="2">
    <source>
        <dbReference type="Proteomes" id="UP000281955"/>
    </source>
</evidence>
<dbReference type="RefSeq" id="WP_147431988.1">
    <property type="nucleotide sequence ID" value="NZ_RBWV01000014.1"/>
</dbReference>
<dbReference type="EMBL" id="RBWV01000014">
    <property type="protein sequence ID" value="RKS71305.1"/>
    <property type="molecule type" value="Genomic_DNA"/>
</dbReference>
<dbReference type="InParanoid" id="A0A420XLB9"/>
<organism evidence="1 2">
    <name type="scientific">Motilibacter peucedani</name>
    <dbReference type="NCBI Taxonomy" id="598650"/>
    <lineage>
        <taxon>Bacteria</taxon>
        <taxon>Bacillati</taxon>
        <taxon>Actinomycetota</taxon>
        <taxon>Actinomycetes</taxon>
        <taxon>Motilibacterales</taxon>
        <taxon>Motilibacteraceae</taxon>
        <taxon>Motilibacter</taxon>
    </lineage>
</organism>
<evidence type="ECO:0000313" key="1">
    <source>
        <dbReference type="EMBL" id="RKS71305.1"/>
    </source>
</evidence>
<name>A0A420XLB9_9ACTN</name>
<proteinExistence type="predicted"/>